<dbReference type="SUPFAM" id="SSF46894">
    <property type="entry name" value="C-terminal effector domain of the bipartite response regulators"/>
    <property type="match status" value="1"/>
</dbReference>
<evidence type="ECO:0000259" key="3">
    <source>
        <dbReference type="PROSITE" id="PS50043"/>
    </source>
</evidence>
<evidence type="ECO:0000256" key="2">
    <source>
        <dbReference type="ARBA" id="ARBA00022840"/>
    </source>
</evidence>
<dbReference type="PRINTS" id="PR00038">
    <property type="entry name" value="HTHLUXR"/>
</dbReference>
<comment type="caution">
    <text evidence="4">The sequence shown here is derived from an EMBL/GenBank/DDBJ whole genome shotgun (WGS) entry which is preliminary data.</text>
</comment>
<protein>
    <submittedName>
        <fullName evidence="4">LuxR family transcriptional regulator</fullName>
    </submittedName>
</protein>
<dbReference type="InterPro" id="IPR011990">
    <property type="entry name" value="TPR-like_helical_dom_sf"/>
</dbReference>
<dbReference type="EMBL" id="BAAANN010000003">
    <property type="protein sequence ID" value="GAA1943446.1"/>
    <property type="molecule type" value="Genomic_DNA"/>
</dbReference>
<dbReference type="InterPro" id="IPR000792">
    <property type="entry name" value="Tscrpt_reg_LuxR_C"/>
</dbReference>
<sequence length="944" mass="99812">MSAQGASPVLVGRERETARLADALARCARGEYATVLVGGEAGIGKSRLVAEFTGAADARVLLGGCVDLGGADLPFVPFVAALRGLIADPDFGEAVPAKVRADLGPLLPAETAGEPRGTGDDARARLFEGTLTVLARLAAGRPLVLVVEDAHWADRSSRDLLQFLVRNQRAIPGSLLVVTHRSDELGRAHPLRSLLAELGRVPWVERIDLARLSRREVVHQVRAILDAEPAPELVGAVHERSEGNPLFVEAVLEAGDGPLPPSLDDLLLARVDRLTAHTPGAAPIVRAASAAVGRVDHELLVTVAGSAPGEAVSAAVDAGVLVVDGDGYAFRHALIRDAVYRTLLPGERIALHARYADAIRAGASGGHWTEELAHHLYAARKPGEALHAAWEAANVARRSLAYAEQLRLLSRVLELWDRVPDAADRVGAGRFTVLERATEAANRAGDPEEGDLLATAALAELDPGTDRVRTALLLELRGRMRGQLGRPDALGDRRRAVEIVPDGHPARGFLLNALAAALMEVPLEDEARQYAQRGLAAAHEAGDDPSEASALVTLAVLDARDGDLDAQLPRLARARAIAENVDAPRERLRALHSESTLLHAYGRLGEAVSVARSGLVIARDAGLARSYGAAHAVDLITALISAGRWDEALESGDHALELAPPAGFSAQVLCLKGFVALRRGDRRLPDGVLARVHALPGTEIRFPPDPLLVPRLEIELRLAQDRADAAAAVLDRALTGFGAAASRFAWPLLVAGSRVAHALGADDLRSRLRAQAETLRAAGPVQEAHARSFAAEITREDVTAWESATEAWRELGQPWERAETAMGAAEAAIAAGERTRAAAHLGQVAALTAALGATPLRERATDLARRARITPGERAPRTGSHGLTPRELEILHLVADGLGNADIGERLFISAKTASVHVSNILGKLAVANRVEAAAQARRLGLLT</sequence>
<dbReference type="Proteomes" id="UP001501116">
    <property type="component" value="Unassembled WGS sequence"/>
</dbReference>
<dbReference type="InterPro" id="IPR041664">
    <property type="entry name" value="AAA_16"/>
</dbReference>
<gene>
    <name evidence="4" type="ORF">GCM10009754_08590</name>
</gene>
<dbReference type="PANTHER" id="PTHR16305:SF35">
    <property type="entry name" value="TRANSCRIPTIONAL ACTIVATOR DOMAIN"/>
    <property type="match status" value="1"/>
</dbReference>
<dbReference type="PROSITE" id="PS50043">
    <property type="entry name" value="HTH_LUXR_2"/>
    <property type="match status" value="1"/>
</dbReference>
<keyword evidence="2" id="KW-0067">ATP-binding</keyword>
<evidence type="ECO:0000256" key="1">
    <source>
        <dbReference type="ARBA" id="ARBA00022741"/>
    </source>
</evidence>
<dbReference type="Gene3D" id="1.25.40.10">
    <property type="entry name" value="Tetratricopeptide repeat domain"/>
    <property type="match status" value="1"/>
</dbReference>
<dbReference type="Gene3D" id="1.10.10.10">
    <property type="entry name" value="Winged helix-like DNA-binding domain superfamily/Winged helix DNA-binding domain"/>
    <property type="match status" value="1"/>
</dbReference>
<keyword evidence="1" id="KW-0547">Nucleotide-binding</keyword>
<dbReference type="InterPro" id="IPR027417">
    <property type="entry name" value="P-loop_NTPase"/>
</dbReference>
<evidence type="ECO:0000313" key="5">
    <source>
        <dbReference type="Proteomes" id="UP001501116"/>
    </source>
</evidence>
<dbReference type="CDD" id="cd06170">
    <property type="entry name" value="LuxR_C_like"/>
    <property type="match status" value="1"/>
</dbReference>
<dbReference type="SUPFAM" id="SSF52540">
    <property type="entry name" value="P-loop containing nucleoside triphosphate hydrolases"/>
    <property type="match status" value="1"/>
</dbReference>
<feature type="domain" description="HTH luxR-type" evidence="3">
    <location>
        <begin position="876"/>
        <end position="941"/>
    </location>
</feature>
<dbReference type="Pfam" id="PF13191">
    <property type="entry name" value="AAA_16"/>
    <property type="match status" value="1"/>
</dbReference>
<accession>A0ABP5BH38</accession>
<dbReference type="PANTHER" id="PTHR16305">
    <property type="entry name" value="TESTICULAR SOLUBLE ADENYLYL CYCLASE"/>
    <property type="match status" value="1"/>
</dbReference>
<name>A0ABP5BH38_9PSEU</name>
<keyword evidence="5" id="KW-1185">Reference proteome</keyword>
<dbReference type="SUPFAM" id="SSF48452">
    <property type="entry name" value="TPR-like"/>
    <property type="match status" value="1"/>
</dbReference>
<reference evidence="5" key="1">
    <citation type="journal article" date="2019" name="Int. J. Syst. Evol. Microbiol.">
        <title>The Global Catalogue of Microorganisms (GCM) 10K type strain sequencing project: providing services to taxonomists for standard genome sequencing and annotation.</title>
        <authorList>
            <consortium name="The Broad Institute Genomics Platform"/>
            <consortium name="The Broad Institute Genome Sequencing Center for Infectious Disease"/>
            <person name="Wu L."/>
            <person name="Ma J."/>
        </authorList>
    </citation>
    <scope>NUCLEOTIDE SEQUENCE [LARGE SCALE GENOMIC DNA]</scope>
    <source>
        <strain evidence="5">JCM 14545</strain>
    </source>
</reference>
<dbReference type="Pfam" id="PF00196">
    <property type="entry name" value="GerE"/>
    <property type="match status" value="1"/>
</dbReference>
<dbReference type="InterPro" id="IPR016032">
    <property type="entry name" value="Sig_transdc_resp-reg_C-effctor"/>
</dbReference>
<proteinExistence type="predicted"/>
<dbReference type="SMART" id="SM00421">
    <property type="entry name" value="HTH_LUXR"/>
    <property type="match status" value="1"/>
</dbReference>
<organism evidence="4 5">
    <name type="scientific">Amycolatopsis minnesotensis</name>
    <dbReference type="NCBI Taxonomy" id="337894"/>
    <lineage>
        <taxon>Bacteria</taxon>
        <taxon>Bacillati</taxon>
        <taxon>Actinomycetota</taxon>
        <taxon>Actinomycetes</taxon>
        <taxon>Pseudonocardiales</taxon>
        <taxon>Pseudonocardiaceae</taxon>
        <taxon>Amycolatopsis</taxon>
    </lineage>
</organism>
<dbReference type="RefSeq" id="WP_344413623.1">
    <property type="nucleotide sequence ID" value="NZ_BAAANN010000003.1"/>
</dbReference>
<dbReference type="InterPro" id="IPR036388">
    <property type="entry name" value="WH-like_DNA-bd_sf"/>
</dbReference>
<evidence type="ECO:0000313" key="4">
    <source>
        <dbReference type="EMBL" id="GAA1943446.1"/>
    </source>
</evidence>